<dbReference type="NCBIfam" id="NF004127">
    <property type="entry name" value="PRK05617.1"/>
    <property type="match status" value="1"/>
</dbReference>
<dbReference type="SUPFAM" id="SSF52096">
    <property type="entry name" value="ClpP/crotonase"/>
    <property type="match status" value="1"/>
</dbReference>
<keyword evidence="3" id="KW-0378">Hydrolase</keyword>
<evidence type="ECO:0000313" key="5">
    <source>
        <dbReference type="EMBL" id="MBC9209862.1"/>
    </source>
</evidence>
<evidence type="ECO:0000256" key="1">
    <source>
        <dbReference type="ARBA" id="ARBA00001709"/>
    </source>
</evidence>
<comment type="caution">
    <text evidence="5">The sequence shown here is derived from an EMBL/GenBank/DDBJ whole genome shotgun (WGS) entry which is preliminary data.</text>
</comment>
<dbReference type="Gene3D" id="3.90.226.10">
    <property type="entry name" value="2-enoyl-CoA Hydratase, Chain A, domain 1"/>
    <property type="match status" value="1"/>
</dbReference>
<evidence type="ECO:0000259" key="4">
    <source>
        <dbReference type="Pfam" id="PF16113"/>
    </source>
</evidence>
<dbReference type="InterPro" id="IPR029045">
    <property type="entry name" value="ClpP/crotonase-like_dom_sf"/>
</dbReference>
<organism evidence="5 6">
    <name type="scientific">Teichococcus aerophilus</name>
    <dbReference type="NCBI Taxonomy" id="1224513"/>
    <lineage>
        <taxon>Bacteria</taxon>
        <taxon>Pseudomonadati</taxon>
        <taxon>Pseudomonadota</taxon>
        <taxon>Alphaproteobacteria</taxon>
        <taxon>Acetobacterales</taxon>
        <taxon>Roseomonadaceae</taxon>
        <taxon>Roseomonas</taxon>
    </lineage>
</organism>
<gene>
    <name evidence="5" type="ORF">IBL26_23695</name>
</gene>
<dbReference type="Pfam" id="PF16113">
    <property type="entry name" value="ECH_2"/>
    <property type="match status" value="1"/>
</dbReference>
<sequence>MDMTDAPLLAAQANGVGHLRLNRPRALNALDHPMVQAMARTLAAWRDDPAIRLVLLEGEGGRAFCAGGDVRQGRQMLVEGNGAALIDFLAEEYALNGAIAALEKPWVSLIDGVCMGGGIGVSVHGSHRVVTEHALLAMPETTIGLFPDVGSSFVLSRMPGALGEWLGLTGARLRGAEAVEVGFATHFVPRDALPALREALLAGDTGAIDRAAQPVPPGPVAALRPVVDRCFGAGSIPAIVAALEAEGTDWAREQLAVLRRVSPTSLFVTHEMLRRARGLDLPGCLAMDLALARSVTPYPDFAEGVRALLVDKDNAPRWTPPRIEDVSPTTIQAMFG</sequence>
<dbReference type="Proteomes" id="UP000626026">
    <property type="component" value="Unassembled WGS sequence"/>
</dbReference>
<dbReference type="RefSeq" id="WP_187786987.1">
    <property type="nucleotide sequence ID" value="NZ_JACTVA010000077.1"/>
</dbReference>
<dbReference type="InterPro" id="IPR032259">
    <property type="entry name" value="HIBYL-CoA-H"/>
</dbReference>
<dbReference type="EC" id="3.1.2.4" evidence="2"/>
<reference evidence="5 6" key="1">
    <citation type="journal article" date="2013" name="Int. J. Syst. Evol. Microbiol.">
        <title>Roseomonas aerophila sp. nov., isolated from air.</title>
        <authorList>
            <person name="Kim S.J."/>
            <person name="Weon H.Y."/>
            <person name="Ahn J.H."/>
            <person name="Hong S.B."/>
            <person name="Seok S.J."/>
            <person name="Whang K.S."/>
            <person name="Kwon S.W."/>
        </authorList>
    </citation>
    <scope>NUCLEOTIDE SEQUENCE [LARGE SCALE GENOMIC DNA]</scope>
    <source>
        <strain evidence="5 6">NBRC 108923</strain>
    </source>
</reference>
<evidence type="ECO:0000313" key="6">
    <source>
        <dbReference type="Proteomes" id="UP000626026"/>
    </source>
</evidence>
<proteinExistence type="predicted"/>
<dbReference type="InterPro" id="IPR045004">
    <property type="entry name" value="ECH_dom"/>
</dbReference>
<feature type="domain" description="Enoyl-CoA hydratase/isomerase" evidence="4">
    <location>
        <begin position="16"/>
        <end position="335"/>
    </location>
</feature>
<dbReference type="CDD" id="cd06558">
    <property type="entry name" value="crotonase-like"/>
    <property type="match status" value="1"/>
</dbReference>
<accession>A0ABR7RV23</accession>
<protein>
    <recommendedName>
        <fullName evidence="2">3-hydroxyisobutyryl-CoA hydrolase</fullName>
        <ecNumber evidence="2">3.1.2.4</ecNumber>
    </recommendedName>
</protein>
<evidence type="ECO:0000256" key="3">
    <source>
        <dbReference type="ARBA" id="ARBA00022801"/>
    </source>
</evidence>
<dbReference type="PANTHER" id="PTHR43176">
    <property type="entry name" value="3-HYDROXYISOBUTYRYL-COA HYDROLASE-RELATED"/>
    <property type="match status" value="1"/>
</dbReference>
<comment type="catalytic activity">
    <reaction evidence="1">
        <text>3-hydroxy-2-methylpropanoyl-CoA + H2O = 3-hydroxy-2-methylpropanoate + CoA + H(+)</text>
        <dbReference type="Rhea" id="RHEA:20888"/>
        <dbReference type="ChEBI" id="CHEBI:11805"/>
        <dbReference type="ChEBI" id="CHEBI:15377"/>
        <dbReference type="ChEBI" id="CHEBI:15378"/>
        <dbReference type="ChEBI" id="CHEBI:57287"/>
        <dbReference type="ChEBI" id="CHEBI:57340"/>
        <dbReference type="EC" id="3.1.2.4"/>
    </reaction>
</comment>
<evidence type="ECO:0000256" key="2">
    <source>
        <dbReference type="ARBA" id="ARBA00011915"/>
    </source>
</evidence>
<name>A0ABR7RV23_9PROT</name>
<dbReference type="EMBL" id="JACTVA010000077">
    <property type="protein sequence ID" value="MBC9209862.1"/>
    <property type="molecule type" value="Genomic_DNA"/>
</dbReference>
<keyword evidence="6" id="KW-1185">Reference proteome</keyword>
<dbReference type="PANTHER" id="PTHR43176:SF3">
    <property type="entry name" value="3-HYDROXYISOBUTYRYL-COA HYDROLASE, MITOCHONDRIAL"/>
    <property type="match status" value="1"/>
</dbReference>